<feature type="compositionally biased region" description="Basic and acidic residues" evidence="3">
    <location>
        <begin position="383"/>
        <end position="392"/>
    </location>
</feature>
<dbReference type="EMBL" id="RJVU01060491">
    <property type="protein sequence ID" value="ROJ47692.1"/>
    <property type="molecule type" value="Genomic_DNA"/>
</dbReference>
<evidence type="ECO:0000259" key="4">
    <source>
        <dbReference type="Pfam" id="PF13359"/>
    </source>
</evidence>
<feature type="region of interest" description="Disordered" evidence="3">
    <location>
        <begin position="344"/>
        <end position="407"/>
    </location>
</feature>
<comment type="cofactor">
    <cofactor evidence="1">
        <name>a divalent metal cation</name>
        <dbReference type="ChEBI" id="CHEBI:60240"/>
    </cofactor>
</comment>
<accession>A0A3N0XVE2</accession>
<sequence>MQNLATTLDVVFGSFPLELESCSSFDSFEDAQVEPSSDAVMSTTITSRQILCSQLIEMQNLATTLDVVFANFPLELESCSNFDSFEDAQVEPLSGAVMSTAITSRQILCSQLIEMQNLATTLDDVFTNFPLELESCSSFDSFEDTQVEPLSGAVMSTAITVVKHVIRELIVALQHCMSRGEDEPILIRAIRKYVEWAITDDICKLLDVLVPRISRWFWETFINTGITRLRMENAALEPVKWIWKRTYRPLGFLMDISYNTTIVLSVTWISAIKRARSKQNKTERWDPPAVGFRLCSDHFISGRKSDNPLSPDFVPSIFNYVPSPEKRKRKMRLEVFKRRQKAKLQKIEQTKLSAKAIPPRASTDCPQDSNKDPPADQTPTTEPLKKSTHEEPGNDVQPVLHEDDPATPPCSTEICGDVVLADRGFLVKESIQRCQAELKIPAFTRGKKQLDPVDLENTRCLASLRIHIERVIGVLRQKYTVLQSTVPISFTDIDRENDVTYLDKIVSICCTLTNVSESVVPFQ</sequence>
<gene>
    <name evidence="5" type="ORF">DPX16_0646</name>
</gene>
<name>A0A3N0XVE2_ANAGA</name>
<organism evidence="5 6">
    <name type="scientific">Anabarilius grahami</name>
    <name type="common">Kanglang fish</name>
    <name type="synonym">Barilius grahami</name>
    <dbReference type="NCBI Taxonomy" id="495550"/>
    <lineage>
        <taxon>Eukaryota</taxon>
        <taxon>Metazoa</taxon>
        <taxon>Chordata</taxon>
        <taxon>Craniata</taxon>
        <taxon>Vertebrata</taxon>
        <taxon>Euteleostomi</taxon>
        <taxon>Actinopterygii</taxon>
        <taxon>Neopterygii</taxon>
        <taxon>Teleostei</taxon>
        <taxon>Ostariophysi</taxon>
        <taxon>Cypriniformes</taxon>
        <taxon>Xenocyprididae</taxon>
        <taxon>Xenocypridinae</taxon>
        <taxon>Xenocypridinae incertae sedis</taxon>
        <taxon>Anabarilius</taxon>
    </lineage>
</organism>
<evidence type="ECO:0000313" key="5">
    <source>
        <dbReference type="EMBL" id="ROJ47692.1"/>
    </source>
</evidence>
<evidence type="ECO:0000256" key="2">
    <source>
        <dbReference type="ARBA" id="ARBA00022723"/>
    </source>
</evidence>
<keyword evidence="2" id="KW-0479">Metal-binding</keyword>
<dbReference type="OrthoDB" id="7331812at2759"/>
<dbReference type="InterPro" id="IPR027806">
    <property type="entry name" value="HARBI1_dom"/>
</dbReference>
<evidence type="ECO:0000256" key="3">
    <source>
        <dbReference type="SAM" id="MobiDB-lite"/>
    </source>
</evidence>
<reference evidence="5 6" key="1">
    <citation type="submission" date="2018-10" db="EMBL/GenBank/DDBJ databases">
        <title>Genome assembly for a Yunnan-Guizhou Plateau 3E fish, Anabarilius grahami (Regan), and its evolutionary and genetic applications.</title>
        <authorList>
            <person name="Jiang W."/>
        </authorList>
    </citation>
    <scope>NUCLEOTIDE SEQUENCE [LARGE SCALE GENOMIC DNA]</scope>
    <source>
        <strain evidence="5">AG-KIZ</strain>
        <tissue evidence="5">Muscle</tissue>
    </source>
</reference>
<proteinExistence type="predicted"/>
<evidence type="ECO:0000313" key="6">
    <source>
        <dbReference type="Proteomes" id="UP000281406"/>
    </source>
</evidence>
<keyword evidence="6" id="KW-1185">Reference proteome</keyword>
<dbReference type="Pfam" id="PF13359">
    <property type="entry name" value="DDE_Tnp_4"/>
    <property type="match status" value="1"/>
</dbReference>
<evidence type="ECO:0000256" key="1">
    <source>
        <dbReference type="ARBA" id="ARBA00001968"/>
    </source>
</evidence>
<protein>
    <recommendedName>
        <fullName evidence="4">DDE Tnp4 domain-containing protein</fullName>
    </recommendedName>
</protein>
<dbReference type="Proteomes" id="UP000281406">
    <property type="component" value="Unassembled WGS sequence"/>
</dbReference>
<dbReference type="AlphaFoldDB" id="A0A3N0XVE2"/>
<dbReference type="GO" id="GO:0046872">
    <property type="term" value="F:metal ion binding"/>
    <property type="evidence" value="ECO:0007669"/>
    <property type="project" value="UniProtKB-KW"/>
</dbReference>
<feature type="domain" description="DDE Tnp4" evidence="4">
    <location>
        <begin position="416"/>
        <end position="514"/>
    </location>
</feature>
<comment type="caution">
    <text evidence="5">The sequence shown here is derived from an EMBL/GenBank/DDBJ whole genome shotgun (WGS) entry which is preliminary data.</text>
</comment>
<dbReference type="PANTHER" id="PTHR23080:SF144">
    <property type="entry name" value="SPINDLE AND KINETOCHORE ASSOCIATED COMPLEX SUBUNIT 3"/>
    <property type="match status" value="1"/>
</dbReference>
<dbReference type="PANTHER" id="PTHR23080">
    <property type="entry name" value="THAP DOMAIN PROTEIN"/>
    <property type="match status" value="1"/>
</dbReference>